<evidence type="ECO:0000313" key="3">
    <source>
        <dbReference type="Proteomes" id="UP000198951"/>
    </source>
</evidence>
<evidence type="ECO:0000313" key="2">
    <source>
        <dbReference type="EMBL" id="SEA59593.1"/>
    </source>
</evidence>
<name>A0A1H4CH08_9FLAO</name>
<dbReference type="STRING" id="150146.SAMN05443667_10629"/>
<evidence type="ECO:0000256" key="1">
    <source>
        <dbReference type="SAM" id="SignalP"/>
    </source>
</evidence>
<dbReference type="AlphaFoldDB" id="A0A1H4CH08"/>
<accession>A0A1H4CH08</accession>
<dbReference type="RefSeq" id="WP_091088673.1">
    <property type="nucleotide sequence ID" value="NZ_FNRD01000006.1"/>
</dbReference>
<dbReference type="Proteomes" id="UP000198951">
    <property type="component" value="Unassembled WGS sequence"/>
</dbReference>
<dbReference type="Gene3D" id="2.60.120.1130">
    <property type="match status" value="1"/>
</dbReference>
<protein>
    <submittedName>
        <fullName evidence="2">Uncharacterized protein</fullName>
    </submittedName>
</protein>
<dbReference type="OrthoDB" id="98874at2"/>
<keyword evidence="3" id="KW-1185">Reference proteome</keyword>
<sequence>MKFNQLILFLFVSLFYLNANAQKFELGKVSLEELQEKAHPVDTSAAAAILYKKAKTYFIHEIGTGFFVYHDYELRIKIYKKEGLKWADFKVHYRGGDENLVPEAVSFSDCVTYNLENKTIQATKLRTEGNLKTDINKYWNEALITMPNVKVGSIIEIHYTLKSKNVVQFPVFDFQYEIPVNYAEYDTDIPEVFIYKPILTGYLKVNAGSKIVDEKESFSYKFYQTSDFPFKYQLSNYKAENIPALKEEAYVDNLQNYRSSIQHELERTRFPFEKVEDYSITWDGVAKNIFDFNSFGRELNKDGYYEEDLKRIGLNVNSEFERLDVIFKFVKNKMNWNEYKGILTDKGVKKAYKDETGNVAEINFILIAMLNKAGIKADPVLISTRENGVPVYPNRTVFNSVIAAVEIDGKQILLDATNKYASLNILPLPDLNWTGRLINKDGSSKEINLVPDKVSNVNINLLLSINGQGKMVGNARIQKTDYEALNFREQKSSLQSERYLEKLESSLGGILIDDYKLNDDINLSSSIIESFSFVSNKHSDVIGGKIYITPLLFYNDTKNPFVENKRQMPIYFGFPKQEKYNINIEIPPGYKVESLPESVKVSTVDGIASFSINIMSVGNKIQIAVTKEISKAIVSADYYDVLKDFFQQVLDKQNEKIILIKV</sequence>
<dbReference type="EMBL" id="FNRD01000006">
    <property type="protein sequence ID" value="SEA59593.1"/>
    <property type="molecule type" value="Genomic_DNA"/>
</dbReference>
<feature type="chain" id="PRO_5011519057" evidence="1">
    <location>
        <begin position="22"/>
        <end position="662"/>
    </location>
</feature>
<feature type="signal peptide" evidence="1">
    <location>
        <begin position="1"/>
        <end position="21"/>
    </location>
</feature>
<dbReference type="Gene3D" id="2.60.40.3140">
    <property type="match status" value="1"/>
</dbReference>
<dbReference type="Gene3D" id="3.10.620.30">
    <property type="match status" value="1"/>
</dbReference>
<proteinExistence type="predicted"/>
<gene>
    <name evidence="2" type="ORF">SAMN05443667_10629</name>
</gene>
<reference evidence="3" key="1">
    <citation type="submission" date="2016-10" db="EMBL/GenBank/DDBJ databases">
        <authorList>
            <person name="Varghese N."/>
            <person name="Submissions S."/>
        </authorList>
    </citation>
    <scope>NUCLEOTIDE SEQUENCE [LARGE SCALE GENOMIC DNA]</scope>
    <source>
        <strain evidence="3">DSM 22376</strain>
    </source>
</reference>
<organism evidence="2 3">
    <name type="scientific">Flavobacterium gillisiae</name>
    <dbReference type="NCBI Taxonomy" id="150146"/>
    <lineage>
        <taxon>Bacteria</taxon>
        <taxon>Pseudomonadati</taxon>
        <taxon>Bacteroidota</taxon>
        <taxon>Flavobacteriia</taxon>
        <taxon>Flavobacteriales</taxon>
        <taxon>Flavobacteriaceae</taxon>
        <taxon>Flavobacterium</taxon>
    </lineage>
</organism>
<keyword evidence="1" id="KW-0732">Signal</keyword>